<evidence type="ECO:0000256" key="4">
    <source>
        <dbReference type="ARBA" id="ARBA00022851"/>
    </source>
</evidence>
<dbReference type="EMBL" id="KI632313">
    <property type="protein sequence ID" value="EYU18965.1"/>
    <property type="molecule type" value="Genomic_DNA"/>
</dbReference>
<evidence type="ECO:0000313" key="6">
    <source>
        <dbReference type="EMBL" id="EYU18965.1"/>
    </source>
</evidence>
<evidence type="ECO:0000313" key="7">
    <source>
        <dbReference type="Proteomes" id="UP000030748"/>
    </source>
</evidence>
<dbReference type="InterPro" id="IPR000347">
    <property type="entry name" value="Metalthion_15p"/>
</dbReference>
<dbReference type="OrthoDB" id="1111048at2759"/>
<dbReference type="GO" id="GO:0046872">
    <property type="term" value="F:metal ion binding"/>
    <property type="evidence" value="ECO:0007669"/>
    <property type="project" value="UniProtKB-UniRule"/>
</dbReference>
<organism evidence="6 7">
    <name type="scientific">Erythranthe guttata</name>
    <name type="common">Yellow monkey flower</name>
    <name type="synonym">Mimulus guttatus</name>
    <dbReference type="NCBI Taxonomy" id="4155"/>
    <lineage>
        <taxon>Eukaryota</taxon>
        <taxon>Viridiplantae</taxon>
        <taxon>Streptophyta</taxon>
        <taxon>Embryophyta</taxon>
        <taxon>Tracheophyta</taxon>
        <taxon>Spermatophyta</taxon>
        <taxon>Magnoliopsida</taxon>
        <taxon>eudicotyledons</taxon>
        <taxon>Gunneridae</taxon>
        <taxon>Pentapetalae</taxon>
        <taxon>asterids</taxon>
        <taxon>lamiids</taxon>
        <taxon>Lamiales</taxon>
        <taxon>Phrymaceae</taxon>
        <taxon>Erythranthe</taxon>
    </lineage>
</organism>
<keyword evidence="7" id="KW-1185">Reference proteome</keyword>
<dbReference type="PANTHER" id="PTHR33543:SF37">
    <property type="entry name" value="METALLOTHIONEIN-LIKE PROTEIN 4B"/>
    <property type="match status" value="1"/>
</dbReference>
<sequence length="72" mass="7348">MSSGCSCGSGCKCGDNCSCSMYPDMETNTTVTMIEGVAPLKMYSEGSEKSFGAEGGNGCKCGSNCKCDPCNC</sequence>
<dbReference type="OMA" id="KMFYERS"/>
<accession>A0A022PXN0</accession>
<keyword evidence="3 5" id="KW-0479">Metal-binding</keyword>
<evidence type="ECO:0000256" key="2">
    <source>
        <dbReference type="ARBA" id="ARBA00005802"/>
    </source>
</evidence>
<comment type="function">
    <text evidence="1 5">Metallothioneins have a high content of cysteine residues that bind various heavy metals.</text>
</comment>
<keyword evidence="4 5" id="KW-0480">Metal-thiolate cluster</keyword>
<dbReference type="KEGG" id="egt:105949175"/>
<dbReference type="PhylomeDB" id="A0A022PXN0"/>
<proteinExistence type="inferred from homology"/>
<evidence type="ECO:0000256" key="1">
    <source>
        <dbReference type="ARBA" id="ARBA00002568"/>
    </source>
</evidence>
<comment type="similarity">
    <text evidence="2 5">Belongs to the metallothionein superfamily. Type 15 family.</text>
</comment>
<protein>
    <recommendedName>
        <fullName evidence="5">Metallothionein-like protein</fullName>
    </recommendedName>
</protein>
<reference evidence="6 7" key="1">
    <citation type="journal article" date="2013" name="Proc. Natl. Acad. Sci. U.S.A.">
        <title>Fine-scale variation in meiotic recombination in Mimulus inferred from population shotgun sequencing.</title>
        <authorList>
            <person name="Hellsten U."/>
            <person name="Wright K.M."/>
            <person name="Jenkins J."/>
            <person name="Shu S."/>
            <person name="Yuan Y."/>
            <person name="Wessler S.R."/>
            <person name="Schmutz J."/>
            <person name="Willis J.H."/>
            <person name="Rokhsar D.S."/>
        </authorList>
    </citation>
    <scope>NUCLEOTIDE SEQUENCE [LARGE SCALE GENOMIC DNA]</scope>
    <source>
        <strain evidence="7">cv. DUN x IM62</strain>
    </source>
</reference>
<evidence type="ECO:0000256" key="3">
    <source>
        <dbReference type="ARBA" id="ARBA00022723"/>
    </source>
</evidence>
<dbReference type="STRING" id="4155.A0A022PXN0"/>
<dbReference type="Proteomes" id="UP000030748">
    <property type="component" value="Unassembled WGS sequence"/>
</dbReference>
<dbReference type="AlphaFoldDB" id="A0A022PXN0"/>
<gene>
    <name evidence="6" type="ORF">MIMGU_mgv1a017478mg</name>
</gene>
<dbReference type="PANTHER" id="PTHR33543">
    <property type="entry name" value="METALLOTHIONEIN-LIKE PROTEIN 2A"/>
    <property type="match status" value="1"/>
</dbReference>
<name>A0A022PXN0_ERYGU</name>
<dbReference type="Pfam" id="PF01439">
    <property type="entry name" value="Metallothio_2"/>
    <property type="match status" value="1"/>
</dbReference>
<evidence type="ECO:0000256" key="5">
    <source>
        <dbReference type="RuleBase" id="RU369052"/>
    </source>
</evidence>